<evidence type="ECO:0000313" key="6">
    <source>
        <dbReference type="EMBL" id="PIU51997.1"/>
    </source>
</evidence>
<accession>A0A2M6ZHY6</accession>
<evidence type="ECO:0000313" key="7">
    <source>
        <dbReference type="Proteomes" id="UP000229227"/>
    </source>
</evidence>
<dbReference type="GO" id="GO:0032259">
    <property type="term" value="P:methylation"/>
    <property type="evidence" value="ECO:0007669"/>
    <property type="project" value="UniProtKB-KW"/>
</dbReference>
<dbReference type="GO" id="GO:0008170">
    <property type="term" value="F:N-methyltransferase activity"/>
    <property type="evidence" value="ECO:0007669"/>
    <property type="project" value="InterPro"/>
</dbReference>
<protein>
    <recommendedName>
        <fullName evidence="4">Methyltransferase</fullName>
        <ecNumber evidence="4">2.1.1.-</ecNumber>
    </recommendedName>
</protein>
<dbReference type="InterPro" id="IPR002941">
    <property type="entry name" value="DNA_methylase_N4/N6"/>
</dbReference>
<evidence type="ECO:0000259" key="5">
    <source>
        <dbReference type="Pfam" id="PF01555"/>
    </source>
</evidence>
<dbReference type="Proteomes" id="UP000229227">
    <property type="component" value="Unassembled WGS sequence"/>
</dbReference>
<comment type="caution">
    <text evidence="6">The sequence shown here is derived from an EMBL/GenBank/DDBJ whole genome shotgun (WGS) entry which is preliminary data.</text>
</comment>
<dbReference type="InterPro" id="IPR029063">
    <property type="entry name" value="SAM-dependent_MTases_sf"/>
</dbReference>
<reference evidence="7" key="1">
    <citation type="submission" date="2017-09" db="EMBL/GenBank/DDBJ databases">
        <title>Depth-based differentiation of microbial function through sediment-hosted aquifers and enrichment of novel symbionts in the deep terrestrial subsurface.</title>
        <authorList>
            <person name="Probst A.J."/>
            <person name="Ladd B."/>
            <person name="Jarett J.K."/>
            <person name="Geller-Mcgrath D.E."/>
            <person name="Sieber C.M.K."/>
            <person name="Emerson J.B."/>
            <person name="Anantharaman K."/>
            <person name="Thomas B.C."/>
            <person name="Malmstrom R."/>
            <person name="Stieglmeier M."/>
            <person name="Klingl A."/>
            <person name="Woyke T."/>
            <person name="Ryan C.M."/>
            <person name="Banfield J.F."/>
        </authorList>
    </citation>
    <scope>NUCLEOTIDE SEQUENCE [LARGE SCALE GENOMIC DNA]</scope>
</reference>
<gene>
    <name evidence="6" type="ORF">COS91_01545</name>
</gene>
<dbReference type="PROSITE" id="PS00092">
    <property type="entry name" value="N6_MTASE"/>
    <property type="match status" value="1"/>
</dbReference>
<evidence type="ECO:0000256" key="2">
    <source>
        <dbReference type="ARBA" id="ARBA00022603"/>
    </source>
</evidence>
<keyword evidence="3" id="KW-0808">Transferase</keyword>
<dbReference type="GO" id="GO:0003677">
    <property type="term" value="F:DNA binding"/>
    <property type="evidence" value="ECO:0007669"/>
    <property type="project" value="InterPro"/>
</dbReference>
<keyword evidence="2" id="KW-0489">Methyltransferase</keyword>
<evidence type="ECO:0000256" key="1">
    <source>
        <dbReference type="ARBA" id="ARBA00006594"/>
    </source>
</evidence>
<dbReference type="InterPro" id="IPR001091">
    <property type="entry name" value="RM_Methyltransferase"/>
</dbReference>
<dbReference type="PANTHER" id="PTHR13370">
    <property type="entry name" value="RNA METHYLASE-RELATED"/>
    <property type="match status" value="1"/>
</dbReference>
<evidence type="ECO:0000256" key="4">
    <source>
        <dbReference type="RuleBase" id="RU362026"/>
    </source>
</evidence>
<dbReference type="PANTHER" id="PTHR13370:SF3">
    <property type="entry name" value="TRNA (GUANINE(10)-N2)-METHYLTRANSFERASE HOMOLOG"/>
    <property type="match status" value="1"/>
</dbReference>
<dbReference type="PRINTS" id="PR00508">
    <property type="entry name" value="S21N4MTFRASE"/>
</dbReference>
<dbReference type="EMBL" id="PEWN01000025">
    <property type="protein sequence ID" value="PIU51997.1"/>
    <property type="molecule type" value="Genomic_DNA"/>
</dbReference>
<dbReference type="Pfam" id="PF01555">
    <property type="entry name" value="N6_N4_Mtase"/>
    <property type="match status" value="1"/>
</dbReference>
<dbReference type="SUPFAM" id="SSF53335">
    <property type="entry name" value="S-adenosyl-L-methionine-dependent methyltransferases"/>
    <property type="match status" value="1"/>
</dbReference>
<proteinExistence type="inferred from homology"/>
<feature type="domain" description="DNA methylase N-4/N-6" evidence="5">
    <location>
        <begin position="29"/>
        <end position="227"/>
    </location>
</feature>
<sequence>MNPYYSKNGITIYNEDCLEAMKRMSDKSIDLVLADPPYNVGQNFANDNLGKKEYLCFMQNWIAEAYRLLKDGGAFYMFHYFIGMWDIKPILDNFEWEFINLIIWAYPNLMPSNKRKNYRWPLSYQPIFYYGKNYKRDLVGKLYGLKVDERKDVWLKTATQSNFKKEFKYHSSCKPIAVIEKIIKTTEESDIILDPFLGSGTTLVACKKFGRQAIGIEISKEYCDISIKRLTQEYLKL</sequence>
<comment type="similarity">
    <text evidence="1 4">Belongs to the N(4)/N(6)-methyltransferase family.</text>
</comment>
<dbReference type="GO" id="GO:0005737">
    <property type="term" value="C:cytoplasm"/>
    <property type="evidence" value="ECO:0007669"/>
    <property type="project" value="TreeGrafter"/>
</dbReference>
<dbReference type="InterPro" id="IPR002052">
    <property type="entry name" value="DNA_methylase_N6_adenine_CS"/>
</dbReference>
<dbReference type="AlphaFoldDB" id="A0A2M6ZHY6"/>
<dbReference type="Gene3D" id="3.40.50.150">
    <property type="entry name" value="Vaccinia Virus protein VP39"/>
    <property type="match status" value="1"/>
</dbReference>
<organism evidence="6 7">
    <name type="scientific">Candidatus Desantisbacteria bacterium CG07_land_8_20_14_0_80_39_15</name>
    <dbReference type="NCBI Taxonomy" id="1974549"/>
    <lineage>
        <taxon>Bacteria</taxon>
        <taxon>Candidatus Desantisiibacteriota</taxon>
    </lineage>
</organism>
<evidence type="ECO:0000256" key="3">
    <source>
        <dbReference type="ARBA" id="ARBA00022679"/>
    </source>
</evidence>
<name>A0A2M6ZHY6_9BACT</name>
<dbReference type="EC" id="2.1.1.-" evidence="4"/>